<dbReference type="HAMAP" id="MF_01114">
    <property type="entry name" value="RecX"/>
    <property type="match status" value="1"/>
</dbReference>
<dbReference type="Pfam" id="PF21982">
    <property type="entry name" value="RecX_HTH1"/>
    <property type="match status" value="1"/>
</dbReference>
<name>A0ABQ5SSY1_9ACTN</name>
<comment type="function">
    <text evidence="5">Modulates RecA activity.</text>
</comment>
<evidence type="ECO:0000256" key="6">
    <source>
        <dbReference type="SAM" id="MobiDB-lite"/>
    </source>
</evidence>
<proteinExistence type="inferred from homology"/>
<feature type="domain" description="RecX first three-helical" evidence="9">
    <location>
        <begin position="104"/>
        <end position="142"/>
    </location>
</feature>
<evidence type="ECO:0000256" key="1">
    <source>
        <dbReference type="ARBA" id="ARBA00004496"/>
    </source>
</evidence>
<dbReference type="InterPro" id="IPR003783">
    <property type="entry name" value="Regulatory_RecX"/>
</dbReference>
<evidence type="ECO:0000256" key="4">
    <source>
        <dbReference type="ARBA" id="ARBA00022490"/>
    </source>
</evidence>
<keyword evidence="4 5" id="KW-0963">Cytoplasm</keyword>
<accession>A0ABQ5SSY1</accession>
<dbReference type="PANTHER" id="PTHR33602:SF1">
    <property type="entry name" value="REGULATORY PROTEIN RECX FAMILY PROTEIN"/>
    <property type="match status" value="1"/>
</dbReference>
<evidence type="ECO:0000313" key="11">
    <source>
        <dbReference type="Proteomes" id="UP001142292"/>
    </source>
</evidence>
<sequence>MASSKRDRSSTQDPWVDERPAPDWLGDVTLGVEAWAGKSPVVEPVETTPQPRSVEPSSRRRSDDESRPTRSRRREPRPADPADPKNDPSTGSGHRPEPDHEAIARKILLDALTGQARSRKELADKLEKKEVPAALATQLLDRFEEVGLIDDEAFARAWIASRQPGKGLARRALAQELRRKGIDDEVAREALDEIDPDDEREAGRRMVRRKLRSLERFDDQTKTRRLVGMLARKGYGAGVAFSIVREELALADDEAAGDLMSESDL</sequence>
<gene>
    <name evidence="5" type="primary">recX</name>
    <name evidence="10" type="ORF">GCM10017579_06890</name>
</gene>
<feature type="domain" description="RecX second three-helical" evidence="7">
    <location>
        <begin position="150"/>
        <end position="191"/>
    </location>
</feature>
<comment type="subcellular location">
    <subcellularLocation>
        <location evidence="1 5">Cytoplasm</location>
    </subcellularLocation>
</comment>
<keyword evidence="11" id="KW-1185">Reference proteome</keyword>
<organism evidence="10 11">
    <name type="scientific">Nocardioides luteus</name>
    <dbReference type="NCBI Taxonomy" id="1844"/>
    <lineage>
        <taxon>Bacteria</taxon>
        <taxon>Bacillati</taxon>
        <taxon>Actinomycetota</taxon>
        <taxon>Actinomycetes</taxon>
        <taxon>Propionibacteriales</taxon>
        <taxon>Nocardioidaceae</taxon>
        <taxon>Nocardioides</taxon>
    </lineage>
</organism>
<feature type="compositionally biased region" description="Low complexity" evidence="6">
    <location>
        <begin position="40"/>
        <end position="56"/>
    </location>
</feature>
<evidence type="ECO:0000313" key="10">
    <source>
        <dbReference type="EMBL" id="GLJ66653.1"/>
    </source>
</evidence>
<dbReference type="PANTHER" id="PTHR33602">
    <property type="entry name" value="REGULATORY PROTEIN RECX FAMILY PROTEIN"/>
    <property type="match status" value="1"/>
</dbReference>
<dbReference type="EMBL" id="BSEL01000002">
    <property type="protein sequence ID" value="GLJ66653.1"/>
    <property type="molecule type" value="Genomic_DNA"/>
</dbReference>
<feature type="compositionally biased region" description="Basic and acidic residues" evidence="6">
    <location>
        <begin position="94"/>
        <end position="103"/>
    </location>
</feature>
<protein>
    <recommendedName>
        <fullName evidence="3 5">Regulatory protein RecX</fullName>
    </recommendedName>
</protein>
<dbReference type="InterPro" id="IPR053925">
    <property type="entry name" value="RecX_HTH_3rd"/>
</dbReference>
<reference evidence="10" key="2">
    <citation type="submission" date="2023-01" db="EMBL/GenBank/DDBJ databases">
        <authorList>
            <person name="Sun Q."/>
            <person name="Evtushenko L."/>
        </authorList>
    </citation>
    <scope>NUCLEOTIDE SEQUENCE</scope>
    <source>
        <strain evidence="10">VKM Ac-1246</strain>
    </source>
</reference>
<evidence type="ECO:0000256" key="5">
    <source>
        <dbReference type="HAMAP-Rule" id="MF_01114"/>
    </source>
</evidence>
<dbReference type="Gene3D" id="1.10.10.10">
    <property type="entry name" value="Winged helix-like DNA-binding domain superfamily/Winged helix DNA-binding domain"/>
    <property type="match status" value="2"/>
</dbReference>
<feature type="compositionally biased region" description="Basic and acidic residues" evidence="6">
    <location>
        <begin position="76"/>
        <end position="86"/>
    </location>
</feature>
<reference evidence="10" key="1">
    <citation type="journal article" date="2014" name="Int. J. Syst. Evol. Microbiol.">
        <title>Complete genome of a new Firmicutes species belonging to the dominant human colonic microbiota ('Ruminococcus bicirculans') reveals two chromosomes and a selective capacity to utilize plant glucans.</title>
        <authorList>
            <consortium name="NISC Comparative Sequencing Program"/>
            <person name="Wegmann U."/>
            <person name="Louis P."/>
            <person name="Goesmann A."/>
            <person name="Henrissat B."/>
            <person name="Duncan S.H."/>
            <person name="Flint H.J."/>
        </authorList>
    </citation>
    <scope>NUCLEOTIDE SEQUENCE</scope>
    <source>
        <strain evidence="10">VKM Ac-1246</strain>
    </source>
</reference>
<comment type="caution">
    <text evidence="10">The sequence shown here is derived from an EMBL/GenBank/DDBJ whole genome shotgun (WGS) entry which is preliminary data.</text>
</comment>
<evidence type="ECO:0000259" key="7">
    <source>
        <dbReference type="Pfam" id="PF02631"/>
    </source>
</evidence>
<feature type="domain" description="RecX third three-helical" evidence="8">
    <location>
        <begin position="198"/>
        <end position="241"/>
    </location>
</feature>
<dbReference type="Proteomes" id="UP001142292">
    <property type="component" value="Unassembled WGS sequence"/>
</dbReference>
<feature type="compositionally biased region" description="Basic and acidic residues" evidence="6">
    <location>
        <begin position="57"/>
        <end position="68"/>
    </location>
</feature>
<evidence type="ECO:0000256" key="2">
    <source>
        <dbReference type="ARBA" id="ARBA00009695"/>
    </source>
</evidence>
<dbReference type="InterPro" id="IPR053924">
    <property type="entry name" value="RecX_HTH_2nd"/>
</dbReference>
<evidence type="ECO:0000259" key="9">
    <source>
        <dbReference type="Pfam" id="PF21982"/>
    </source>
</evidence>
<dbReference type="InterPro" id="IPR036388">
    <property type="entry name" value="WH-like_DNA-bd_sf"/>
</dbReference>
<dbReference type="Pfam" id="PF02631">
    <property type="entry name" value="RecX_HTH2"/>
    <property type="match status" value="1"/>
</dbReference>
<comment type="similarity">
    <text evidence="2 5">Belongs to the RecX family.</text>
</comment>
<dbReference type="Pfam" id="PF21981">
    <property type="entry name" value="RecX_HTH3"/>
    <property type="match status" value="1"/>
</dbReference>
<evidence type="ECO:0000256" key="3">
    <source>
        <dbReference type="ARBA" id="ARBA00018111"/>
    </source>
</evidence>
<feature type="compositionally biased region" description="Basic and acidic residues" evidence="6">
    <location>
        <begin position="1"/>
        <end position="21"/>
    </location>
</feature>
<feature type="region of interest" description="Disordered" evidence="6">
    <location>
        <begin position="1"/>
        <end position="103"/>
    </location>
</feature>
<dbReference type="InterPro" id="IPR053926">
    <property type="entry name" value="RecX_HTH_1st"/>
</dbReference>
<evidence type="ECO:0000259" key="8">
    <source>
        <dbReference type="Pfam" id="PF21981"/>
    </source>
</evidence>